<name>A0A1I2HMP6_9ACTN</name>
<dbReference type="EMBL" id="FONR01000005">
    <property type="protein sequence ID" value="SFF30570.1"/>
    <property type="molecule type" value="Genomic_DNA"/>
</dbReference>
<accession>A0A1I2HMP6</accession>
<proteinExistence type="predicted"/>
<feature type="compositionally biased region" description="Polar residues" evidence="1">
    <location>
        <begin position="9"/>
        <end position="19"/>
    </location>
</feature>
<organism evidence="2 3">
    <name type="scientific">Streptomyces mirabilis</name>
    <dbReference type="NCBI Taxonomy" id="68239"/>
    <lineage>
        <taxon>Bacteria</taxon>
        <taxon>Bacillati</taxon>
        <taxon>Actinomycetota</taxon>
        <taxon>Actinomycetes</taxon>
        <taxon>Kitasatosporales</taxon>
        <taxon>Streptomycetaceae</taxon>
        <taxon>Streptomyces</taxon>
    </lineage>
</organism>
<dbReference type="Proteomes" id="UP000181942">
    <property type="component" value="Unassembled WGS sequence"/>
</dbReference>
<feature type="region of interest" description="Disordered" evidence="1">
    <location>
        <begin position="1"/>
        <end position="73"/>
    </location>
</feature>
<evidence type="ECO:0000313" key="2">
    <source>
        <dbReference type="EMBL" id="SFF30570.1"/>
    </source>
</evidence>
<sequence length="302" mass="32091">MAQPGVKSTRCSWATSASRASPFGVVRRAPAGTTPTAPCPRGTAAGSPARAAAGGRARRRPGPPCPRAVPAGCRRPPQLYDHARMLRAQRGQGVVEPCPYPLHRADRHPPAQPPLYGVDGLPCQFGGPECRACGGDERLAGRGGVTRCVVRSNKGAPGSRSRARTVLETADRTTCSRLAAAVKPPASATETTTSICRSSTIRSRSSSAPSGAKATVFDLRRIVCGRGASCGCRLMPLLVPAHVRRGGRPRPFFRRGPVVCRPDARPGTTPAAHRSGSLVTPAGRWCRRHRTRLSGRWRRGRR</sequence>
<feature type="compositionally biased region" description="Low complexity" evidence="1">
    <location>
        <begin position="27"/>
        <end position="55"/>
    </location>
</feature>
<dbReference type="AlphaFoldDB" id="A0A1I2HMP6"/>
<protein>
    <submittedName>
        <fullName evidence="2">Uncharacterized protein</fullName>
    </submittedName>
</protein>
<gene>
    <name evidence="2" type="ORF">SAMN02787118_105238</name>
</gene>
<reference evidence="2 3" key="1">
    <citation type="submission" date="2016-10" db="EMBL/GenBank/DDBJ databases">
        <authorList>
            <person name="de Groot N.N."/>
        </authorList>
    </citation>
    <scope>NUCLEOTIDE SEQUENCE [LARGE SCALE GENOMIC DNA]</scope>
    <source>
        <strain evidence="2 3">OK461</strain>
    </source>
</reference>
<evidence type="ECO:0000256" key="1">
    <source>
        <dbReference type="SAM" id="MobiDB-lite"/>
    </source>
</evidence>
<evidence type="ECO:0000313" key="3">
    <source>
        <dbReference type="Proteomes" id="UP000181942"/>
    </source>
</evidence>